<organism evidence="2 3">
    <name type="scientific">Haemonchus contortus</name>
    <name type="common">Barber pole worm</name>
    <dbReference type="NCBI Taxonomy" id="6289"/>
    <lineage>
        <taxon>Eukaryota</taxon>
        <taxon>Metazoa</taxon>
        <taxon>Ecdysozoa</taxon>
        <taxon>Nematoda</taxon>
        <taxon>Chromadorea</taxon>
        <taxon>Rhabditida</taxon>
        <taxon>Rhabditina</taxon>
        <taxon>Rhabditomorpha</taxon>
        <taxon>Strongyloidea</taxon>
        <taxon>Trichostrongylidae</taxon>
        <taxon>Haemonchus</taxon>
    </lineage>
</organism>
<name>A0A7I4YX31_HAECO</name>
<keyword evidence="1" id="KW-0472">Membrane</keyword>
<evidence type="ECO:0000313" key="2">
    <source>
        <dbReference type="Proteomes" id="UP000025227"/>
    </source>
</evidence>
<dbReference type="AlphaFoldDB" id="A0A7I4YX31"/>
<accession>A0A7I4YX31</accession>
<dbReference type="WBParaSite" id="HCON_00155582-00001">
    <property type="protein sequence ID" value="HCON_00155582-00001"/>
    <property type="gene ID" value="HCON_00155582"/>
</dbReference>
<proteinExistence type="predicted"/>
<reference evidence="3" key="1">
    <citation type="submission" date="2020-12" db="UniProtKB">
        <authorList>
            <consortium name="WormBaseParasite"/>
        </authorList>
    </citation>
    <scope>IDENTIFICATION</scope>
    <source>
        <strain evidence="3">MHco3</strain>
    </source>
</reference>
<sequence length="65" mass="7133">MPEFFPIDKRTCMTKECQSFGVYEQHCCGTGMNECCGSVTIAGWVIAGVLVATIVICILLVVCRR</sequence>
<feature type="transmembrane region" description="Helical" evidence="1">
    <location>
        <begin position="41"/>
        <end position="63"/>
    </location>
</feature>
<keyword evidence="1" id="KW-0812">Transmembrane</keyword>
<evidence type="ECO:0000256" key="1">
    <source>
        <dbReference type="SAM" id="Phobius"/>
    </source>
</evidence>
<dbReference type="Proteomes" id="UP000025227">
    <property type="component" value="Unplaced"/>
</dbReference>
<protein>
    <submittedName>
        <fullName evidence="3">Membrane associated protein</fullName>
    </submittedName>
</protein>
<dbReference type="OrthoDB" id="10396825at2759"/>
<keyword evidence="1" id="KW-1133">Transmembrane helix</keyword>
<keyword evidence="2" id="KW-1185">Reference proteome</keyword>
<evidence type="ECO:0000313" key="3">
    <source>
        <dbReference type="WBParaSite" id="HCON_00155582-00001"/>
    </source>
</evidence>